<sequence>SKRELLVQQRSQLAQQQATQNWLLQQTRNEEQNYQVLLAQIKAEIASIQNALSQLGTRLGDVRPGDVIGHVGNTGCSTGPHLHFGYYLNGVAIDPRPYFDSGGLTWPLVSPLVTQWYGENYSWYMSVFGMPGHNGIDMVDSAVGPGAPVLAAKEGVAYAVHDANPCYLTGTRGLGVRIDHYDGTKTIYWHLQP</sequence>
<name>A0A955RWU6_UNCKA</name>
<dbReference type="AlphaFoldDB" id="A0A955RWU6"/>
<evidence type="ECO:0000256" key="1">
    <source>
        <dbReference type="ARBA" id="ARBA00022729"/>
    </source>
</evidence>
<dbReference type="InterPro" id="IPR050570">
    <property type="entry name" value="Cell_wall_metabolism_enzyme"/>
</dbReference>
<organism evidence="4 5">
    <name type="scientific">candidate division WWE3 bacterium</name>
    <dbReference type="NCBI Taxonomy" id="2053526"/>
    <lineage>
        <taxon>Bacteria</taxon>
        <taxon>Katanobacteria</taxon>
    </lineage>
</organism>
<dbReference type="Pfam" id="PF01551">
    <property type="entry name" value="Peptidase_M23"/>
    <property type="match status" value="1"/>
</dbReference>
<reference evidence="4" key="1">
    <citation type="submission" date="2020-04" db="EMBL/GenBank/DDBJ databases">
        <authorList>
            <person name="Zhang T."/>
        </authorList>
    </citation>
    <scope>NUCLEOTIDE SEQUENCE</scope>
    <source>
        <strain evidence="4">HKST-UBA02</strain>
    </source>
</reference>
<gene>
    <name evidence="4" type="ORF">KC573_01225</name>
</gene>
<dbReference type="PANTHER" id="PTHR21666">
    <property type="entry name" value="PEPTIDASE-RELATED"/>
    <property type="match status" value="1"/>
</dbReference>
<feature type="coiled-coil region" evidence="2">
    <location>
        <begin position="24"/>
        <end position="58"/>
    </location>
</feature>
<accession>A0A955RWU6</accession>
<dbReference type="SUPFAM" id="SSF51261">
    <property type="entry name" value="Duplicated hybrid motif"/>
    <property type="match status" value="2"/>
</dbReference>
<dbReference type="GO" id="GO:0004222">
    <property type="term" value="F:metalloendopeptidase activity"/>
    <property type="evidence" value="ECO:0007669"/>
    <property type="project" value="TreeGrafter"/>
</dbReference>
<evidence type="ECO:0000313" key="5">
    <source>
        <dbReference type="Proteomes" id="UP000699691"/>
    </source>
</evidence>
<feature type="domain" description="M23ase beta-sheet core" evidence="3">
    <location>
        <begin position="48"/>
        <end position="95"/>
    </location>
</feature>
<dbReference type="CDD" id="cd12797">
    <property type="entry name" value="M23_peptidase"/>
    <property type="match status" value="2"/>
</dbReference>
<dbReference type="PANTHER" id="PTHR21666:SF289">
    <property type="entry name" value="L-ALA--D-GLU ENDOPEPTIDASE"/>
    <property type="match status" value="1"/>
</dbReference>
<dbReference type="Proteomes" id="UP000699691">
    <property type="component" value="Unassembled WGS sequence"/>
</dbReference>
<feature type="non-terminal residue" evidence="4">
    <location>
        <position position="1"/>
    </location>
</feature>
<dbReference type="Gene3D" id="2.70.70.10">
    <property type="entry name" value="Glucose Permease (Domain IIA)"/>
    <property type="match status" value="2"/>
</dbReference>
<keyword evidence="1" id="KW-0732">Signal</keyword>
<dbReference type="EMBL" id="JAGQKY010000035">
    <property type="protein sequence ID" value="MCA9397423.1"/>
    <property type="molecule type" value="Genomic_DNA"/>
</dbReference>
<comment type="caution">
    <text evidence="4">The sequence shown here is derived from an EMBL/GenBank/DDBJ whole genome shotgun (WGS) entry which is preliminary data.</text>
</comment>
<protein>
    <submittedName>
        <fullName evidence="4">Peptidoglycan DD-metalloendopeptidase family protein</fullName>
    </submittedName>
</protein>
<reference evidence="4" key="2">
    <citation type="journal article" date="2021" name="Microbiome">
        <title>Successional dynamics and alternative stable states in a saline activated sludge microbial community over 9 years.</title>
        <authorList>
            <person name="Wang Y."/>
            <person name="Ye J."/>
            <person name="Ju F."/>
            <person name="Liu L."/>
            <person name="Boyd J.A."/>
            <person name="Deng Y."/>
            <person name="Parks D.H."/>
            <person name="Jiang X."/>
            <person name="Yin X."/>
            <person name="Woodcroft B.J."/>
            <person name="Tyson G.W."/>
            <person name="Hugenholtz P."/>
            <person name="Polz M.F."/>
            <person name="Zhang T."/>
        </authorList>
    </citation>
    <scope>NUCLEOTIDE SEQUENCE</scope>
    <source>
        <strain evidence="4">HKST-UBA02</strain>
    </source>
</reference>
<proteinExistence type="predicted"/>
<evidence type="ECO:0000256" key="2">
    <source>
        <dbReference type="SAM" id="Coils"/>
    </source>
</evidence>
<evidence type="ECO:0000259" key="3">
    <source>
        <dbReference type="Pfam" id="PF01551"/>
    </source>
</evidence>
<evidence type="ECO:0000313" key="4">
    <source>
        <dbReference type="EMBL" id="MCA9397423.1"/>
    </source>
</evidence>
<dbReference type="InterPro" id="IPR011055">
    <property type="entry name" value="Dup_hybrid_motif"/>
</dbReference>
<keyword evidence="2" id="KW-0175">Coiled coil</keyword>
<dbReference type="InterPro" id="IPR016047">
    <property type="entry name" value="M23ase_b-sheet_dom"/>
</dbReference>